<dbReference type="GO" id="GO:0005694">
    <property type="term" value="C:chromosome"/>
    <property type="evidence" value="ECO:0007669"/>
    <property type="project" value="Ensembl"/>
</dbReference>
<dbReference type="InterPro" id="IPR050433">
    <property type="entry name" value="Myc_transcription_factors"/>
</dbReference>
<dbReference type="GO" id="GO:0003700">
    <property type="term" value="F:DNA-binding transcription factor activity"/>
    <property type="evidence" value="ECO:0007669"/>
    <property type="project" value="InterPro"/>
</dbReference>
<feature type="compositionally biased region" description="Basic and acidic residues" evidence="4">
    <location>
        <begin position="294"/>
        <end position="305"/>
    </location>
</feature>
<organism evidence="6 7">
    <name type="scientific">Sphenodon punctatus</name>
    <name type="common">Tuatara</name>
    <name type="synonym">Hatteria punctata</name>
    <dbReference type="NCBI Taxonomy" id="8508"/>
    <lineage>
        <taxon>Eukaryota</taxon>
        <taxon>Metazoa</taxon>
        <taxon>Chordata</taxon>
        <taxon>Craniata</taxon>
        <taxon>Vertebrata</taxon>
        <taxon>Euteleostomi</taxon>
        <taxon>Lepidosauria</taxon>
        <taxon>Sphenodontia</taxon>
        <taxon>Sphenodontidae</taxon>
        <taxon>Sphenodon</taxon>
    </lineage>
</organism>
<evidence type="ECO:0000313" key="7">
    <source>
        <dbReference type="Proteomes" id="UP000694392"/>
    </source>
</evidence>
<dbReference type="PROSITE" id="PS50888">
    <property type="entry name" value="BHLH"/>
    <property type="match status" value="1"/>
</dbReference>
<dbReference type="Ensembl" id="ENSSPUT00000004880.1">
    <property type="protein sequence ID" value="ENSSPUP00000004601.1"/>
    <property type="gene ID" value="ENSSPUG00000003545.1"/>
</dbReference>
<dbReference type="PRINTS" id="PR00044">
    <property type="entry name" value="LEUZIPPRMYC"/>
</dbReference>
<feature type="domain" description="BHLH" evidence="5">
    <location>
        <begin position="296"/>
        <end position="348"/>
    </location>
</feature>
<feature type="compositionally biased region" description="Basic and acidic residues" evidence="4">
    <location>
        <begin position="250"/>
        <end position="264"/>
    </location>
</feature>
<feature type="compositionally biased region" description="Polar residues" evidence="4">
    <location>
        <begin position="267"/>
        <end position="290"/>
    </location>
</feature>
<evidence type="ECO:0000259" key="5">
    <source>
        <dbReference type="PROSITE" id="PS50888"/>
    </source>
</evidence>
<dbReference type="InterPro" id="IPR012682">
    <property type="entry name" value="Tscrpt_reg_Myc_N"/>
</dbReference>
<keyword evidence="2" id="KW-0539">Nucleus</keyword>
<reference evidence="6" key="2">
    <citation type="submission" date="2025-09" db="UniProtKB">
        <authorList>
            <consortium name="Ensembl"/>
        </authorList>
    </citation>
    <scope>IDENTIFICATION</scope>
</reference>
<dbReference type="PANTHER" id="PTHR45851">
    <property type="entry name" value="MYC PROTO-ONCOGENE"/>
    <property type="match status" value="1"/>
</dbReference>
<dbReference type="InterPro" id="IPR002418">
    <property type="entry name" value="Tscrpt_reg_Myc"/>
</dbReference>
<gene>
    <name evidence="6" type="primary">MYCL</name>
</gene>
<reference evidence="6" key="1">
    <citation type="submission" date="2025-08" db="UniProtKB">
        <authorList>
            <consortium name="Ensembl"/>
        </authorList>
    </citation>
    <scope>IDENTIFICATION</scope>
</reference>
<evidence type="ECO:0000256" key="1">
    <source>
        <dbReference type="ARBA" id="ARBA00023125"/>
    </source>
</evidence>
<name>A0A8D0GE95_SPHPU</name>
<dbReference type="GO" id="GO:0005654">
    <property type="term" value="C:nucleoplasm"/>
    <property type="evidence" value="ECO:0007669"/>
    <property type="project" value="Ensembl"/>
</dbReference>
<comment type="subunit">
    <text evidence="2">Efficient DNA binding requires dimerization with another bHLH protein.</text>
</comment>
<protein>
    <submittedName>
        <fullName evidence="6">MYCL proto-onco, bHLH transcription factor</fullName>
    </submittedName>
</protein>
<dbReference type="AlphaFoldDB" id="A0A8D0GE95"/>
<dbReference type="GO" id="GO:0045607">
    <property type="term" value="P:regulation of inner ear auditory receptor cell differentiation"/>
    <property type="evidence" value="ECO:0007669"/>
    <property type="project" value="Ensembl"/>
</dbReference>
<evidence type="ECO:0000256" key="2">
    <source>
        <dbReference type="PIRNR" id="PIRNR001705"/>
    </source>
</evidence>
<keyword evidence="1 2" id="KW-0238">DNA-binding</keyword>
<dbReference type="PIRSF" id="PIRSF001705">
    <property type="entry name" value="Myc_protein"/>
    <property type="match status" value="1"/>
</dbReference>
<evidence type="ECO:0000256" key="4">
    <source>
        <dbReference type="SAM" id="MobiDB-lite"/>
    </source>
</evidence>
<evidence type="ECO:0000256" key="3">
    <source>
        <dbReference type="SAM" id="Coils"/>
    </source>
</evidence>
<dbReference type="Pfam" id="PF00010">
    <property type="entry name" value="HLH"/>
    <property type="match status" value="1"/>
</dbReference>
<dbReference type="InterPro" id="IPR011598">
    <property type="entry name" value="bHLH_dom"/>
</dbReference>
<evidence type="ECO:0000313" key="6">
    <source>
        <dbReference type="Ensembl" id="ENSSPUP00000004601.1"/>
    </source>
</evidence>
<dbReference type="SUPFAM" id="SSF47459">
    <property type="entry name" value="HLH, helix-loop-helix DNA-binding domain"/>
    <property type="match status" value="1"/>
</dbReference>
<accession>A0A8D0GE95</accession>
<dbReference type="InterPro" id="IPR036638">
    <property type="entry name" value="HLH_DNA-bd_sf"/>
</dbReference>
<dbReference type="Pfam" id="PF01056">
    <property type="entry name" value="Myc_N"/>
    <property type="match status" value="2"/>
</dbReference>
<sequence>MELATCIHPPRVCGCGSSPSCSAMEFDSYQHYFYDHDSEEDFYRSTAPSEDIWKKFELVPTPPMSPLATPGEKACCSSSSAGERASWLSDYCLASDEPEYLLDTGEIFGNLSAFILQDCMWSGFSRERLEKVMTEKLSNGTQRVNPHKPSFAQDFGFNNSVSECVDPTAVFPCPLAENKIPASSGSESQSDSEGEEIDVVTVEKRQSLSMRKPVTITVRADPLDPCMKNFHISIHQQQHNYAARSPPDTHSQEEALEKDIKEEETNSPEQVMKSSSPEPCLPTSGSTPSSDSEDMAKRKNHNYLERKRRNDLRSRFLALRDKVPGLANCPKTPKVVILSKASEYLESLVSAERRMAAEKRQLKSRQHQLLKRIAHLKGH</sequence>
<dbReference type="GO" id="GO:0046983">
    <property type="term" value="F:protein dimerization activity"/>
    <property type="evidence" value="ECO:0007669"/>
    <property type="project" value="InterPro"/>
</dbReference>
<feature type="coiled-coil region" evidence="3">
    <location>
        <begin position="341"/>
        <end position="368"/>
    </location>
</feature>
<dbReference type="OMA" id="SKQNRMR"/>
<proteinExistence type="predicted"/>
<comment type="subcellular location">
    <subcellularLocation>
        <location evidence="2">Nucleus</location>
    </subcellularLocation>
</comment>
<dbReference type="Gene3D" id="4.10.280.10">
    <property type="entry name" value="Helix-loop-helix DNA-binding domain"/>
    <property type="match status" value="1"/>
</dbReference>
<dbReference type="GO" id="GO:0003677">
    <property type="term" value="F:DNA binding"/>
    <property type="evidence" value="ECO:0007669"/>
    <property type="project" value="UniProtKB-UniRule"/>
</dbReference>
<keyword evidence="7" id="KW-1185">Reference proteome</keyword>
<feature type="region of interest" description="Disordered" evidence="4">
    <location>
        <begin position="237"/>
        <end position="307"/>
    </location>
</feature>
<dbReference type="Proteomes" id="UP000694392">
    <property type="component" value="Unplaced"/>
</dbReference>
<dbReference type="CDD" id="cd11457">
    <property type="entry name" value="bHLHzip_L-Myc"/>
    <property type="match status" value="1"/>
</dbReference>
<dbReference type="SMART" id="SM00353">
    <property type="entry name" value="HLH"/>
    <property type="match status" value="1"/>
</dbReference>
<dbReference type="FunFam" id="4.10.280.10:FF:000019">
    <property type="entry name" value="Myc proto-oncogene protein"/>
    <property type="match status" value="1"/>
</dbReference>
<dbReference type="GeneTree" id="ENSGT00940000158613"/>
<keyword evidence="3" id="KW-0175">Coiled coil</keyword>